<reference evidence="2" key="1">
    <citation type="submission" date="2022-11" db="UniProtKB">
        <authorList>
            <consortium name="WormBaseParasite"/>
        </authorList>
    </citation>
    <scope>IDENTIFICATION</scope>
</reference>
<evidence type="ECO:0000313" key="2">
    <source>
        <dbReference type="WBParaSite" id="ES5_v2.g16034.t1"/>
    </source>
</evidence>
<dbReference type="Proteomes" id="UP000887579">
    <property type="component" value="Unplaced"/>
</dbReference>
<protein>
    <submittedName>
        <fullName evidence="2">NADH dehydrogenase [ubiquinone] 1 beta subcomplex subunit 4</fullName>
    </submittedName>
</protein>
<evidence type="ECO:0000313" key="1">
    <source>
        <dbReference type="Proteomes" id="UP000887579"/>
    </source>
</evidence>
<accession>A0AC34FFU1</accession>
<sequence>MSKESSDPNIAESTPRFIPSVKEKKFTHSRLYDRLRYLVRLPLANSFTRGITLLCACIVTTNTLAYFWKGSEHPLNRYRWNRMKERGELSSELLEKERLLSEYVVDKWRNPPEPLPRVKFFR</sequence>
<organism evidence="1 2">
    <name type="scientific">Panagrolaimus sp. ES5</name>
    <dbReference type="NCBI Taxonomy" id="591445"/>
    <lineage>
        <taxon>Eukaryota</taxon>
        <taxon>Metazoa</taxon>
        <taxon>Ecdysozoa</taxon>
        <taxon>Nematoda</taxon>
        <taxon>Chromadorea</taxon>
        <taxon>Rhabditida</taxon>
        <taxon>Tylenchina</taxon>
        <taxon>Panagrolaimomorpha</taxon>
        <taxon>Panagrolaimoidea</taxon>
        <taxon>Panagrolaimidae</taxon>
        <taxon>Panagrolaimus</taxon>
    </lineage>
</organism>
<proteinExistence type="predicted"/>
<name>A0AC34FFU1_9BILA</name>
<dbReference type="WBParaSite" id="ES5_v2.g16034.t1">
    <property type="protein sequence ID" value="ES5_v2.g16034.t1"/>
    <property type="gene ID" value="ES5_v2.g16034"/>
</dbReference>